<comment type="caution">
    <text evidence="1">The sequence shown here is derived from an EMBL/GenBank/DDBJ whole genome shotgun (WGS) entry which is preliminary data.</text>
</comment>
<accession>A0A7J3Y1K3</accession>
<protein>
    <submittedName>
        <fullName evidence="1">Uncharacterized protein</fullName>
    </submittedName>
</protein>
<dbReference type="EMBL" id="DRYK01000089">
    <property type="protein sequence ID" value="HHP68559.1"/>
    <property type="molecule type" value="Genomic_DNA"/>
</dbReference>
<reference evidence="1" key="1">
    <citation type="journal article" date="2020" name="mSystems">
        <title>Genome- and Community-Level Interaction Insights into Carbon Utilization and Element Cycling Functions of Hydrothermarchaeota in Hydrothermal Sediment.</title>
        <authorList>
            <person name="Zhou Z."/>
            <person name="Liu Y."/>
            <person name="Xu W."/>
            <person name="Pan J."/>
            <person name="Luo Z.H."/>
            <person name="Li M."/>
        </authorList>
    </citation>
    <scope>NUCLEOTIDE SEQUENCE [LARGE SCALE GENOMIC DNA]</scope>
    <source>
        <strain evidence="1">SpSt-110</strain>
    </source>
</reference>
<evidence type="ECO:0000313" key="1">
    <source>
        <dbReference type="EMBL" id="HHP68559.1"/>
    </source>
</evidence>
<gene>
    <name evidence="1" type="ORF">ENM60_07260</name>
</gene>
<name>A0A7J3Y1K3_9CREN</name>
<organism evidence="1">
    <name type="scientific">Thermogladius calderae</name>
    <dbReference type="NCBI Taxonomy" id="1200300"/>
    <lineage>
        <taxon>Archaea</taxon>
        <taxon>Thermoproteota</taxon>
        <taxon>Thermoprotei</taxon>
        <taxon>Desulfurococcales</taxon>
        <taxon>Desulfurococcaceae</taxon>
        <taxon>Thermogladius</taxon>
    </lineage>
</organism>
<proteinExistence type="predicted"/>
<sequence>MSVEATDLSKVGNGVEAEDEISYLSDFLDASIALYKIGGGVYDSEAIRYMFAGVSKWLEMIGPLNYYPGLIEKLSDAGVRKLWEADLDADLISKALEAGWECKIASLIGGEGEIVEYCREVAGELLKSLGVDYTGILKAFEGESGRPEFYSSLIGLTLVLATNI</sequence>
<dbReference type="AlphaFoldDB" id="A0A7J3Y1K3"/>